<dbReference type="Pfam" id="PF11351">
    <property type="entry name" value="GTA_holin_3TM"/>
    <property type="match status" value="1"/>
</dbReference>
<sequence>MSIFGAVGEFFGGGAAKAVTGTVEGIANVFDKFIETDDEKTAAKMLLAKMAQRPAELQAEINKLEAVHRSIFVAGWRPFIGWVLGISLGFYYIPQFATASILWVRLCWNTTTLVAYPITEIHGLTELVFAMLGMAGLRTVEKFGGVSK</sequence>
<protein>
    <submittedName>
        <fullName evidence="2">Putative holin</fullName>
    </submittedName>
</protein>
<name>A0A6M3LN90_9ZZZZ</name>
<dbReference type="InterPro" id="IPR021497">
    <property type="entry name" value="GTA_holin_3TM"/>
</dbReference>
<dbReference type="EMBL" id="MT143342">
    <property type="protein sequence ID" value="QJA95769.1"/>
    <property type="molecule type" value="Genomic_DNA"/>
</dbReference>
<organism evidence="2">
    <name type="scientific">viral metagenome</name>
    <dbReference type="NCBI Taxonomy" id="1070528"/>
    <lineage>
        <taxon>unclassified sequences</taxon>
        <taxon>metagenomes</taxon>
        <taxon>organismal metagenomes</taxon>
    </lineage>
</organism>
<dbReference type="AlphaFoldDB" id="A0A6M3LN90"/>
<reference evidence="2" key="1">
    <citation type="submission" date="2020-03" db="EMBL/GenBank/DDBJ databases">
        <title>The deep terrestrial virosphere.</title>
        <authorList>
            <person name="Holmfeldt K."/>
            <person name="Nilsson E."/>
            <person name="Simone D."/>
            <person name="Lopez-Fernandez M."/>
            <person name="Wu X."/>
            <person name="de Brujin I."/>
            <person name="Lundin D."/>
            <person name="Andersson A."/>
            <person name="Bertilsson S."/>
            <person name="Dopson M."/>
        </authorList>
    </citation>
    <scope>NUCLEOTIDE SEQUENCE</scope>
    <source>
        <strain evidence="2">MM415B05184</strain>
    </source>
</reference>
<keyword evidence="1" id="KW-0812">Transmembrane</keyword>
<feature type="transmembrane region" description="Helical" evidence="1">
    <location>
        <begin position="71"/>
        <end position="93"/>
    </location>
</feature>
<keyword evidence="1" id="KW-1133">Transmembrane helix</keyword>
<evidence type="ECO:0000256" key="1">
    <source>
        <dbReference type="SAM" id="Phobius"/>
    </source>
</evidence>
<proteinExistence type="predicted"/>
<gene>
    <name evidence="2" type="ORF">MM415B05184_0007</name>
</gene>
<evidence type="ECO:0000313" key="2">
    <source>
        <dbReference type="EMBL" id="QJA95769.1"/>
    </source>
</evidence>
<accession>A0A6M3LN90</accession>
<keyword evidence="1" id="KW-0472">Membrane</keyword>